<dbReference type="PRINTS" id="PR00020">
    <property type="entry name" value="MAMDOMAIN"/>
</dbReference>
<dbReference type="InterPro" id="IPR001506">
    <property type="entry name" value="Peptidase_M12A"/>
</dbReference>
<dbReference type="SUPFAM" id="SSF49599">
    <property type="entry name" value="TRAF domain-like"/>
    <property type="match status" value="1"/>
</dbReference>
<dbReference type="PRINTS" id="PR00480">
    <property type="entry name" value="ASTACIN"/>
</dbReference>
<dbReference type="SMART" id="SM00235">
    <property type="entry name" value="ZnMc"/>
    <property type="match status" value="1"/>
</dbReference>
<dbReference type="SMART" id="SM00137">
    <property type="entry name" value="MAM"/>
    <property type="match status" value="1"/>
</dbReference>
<dbReference type="PROSITE" id="PS51864">
    <property type="entry name" value="ASTACIN"/>
    <property type="match status" value="1"/>
</dbReference>
<comment type="cofactor">
    <cofactor evidence="1 2">
        <name>Zn(2+)</name>
        <dbReference type="ChEBI" id="CHEBI:29105"/>
    </cofactor>
    <text evidence="1 2">Binds 1 zinc ion per subunit.</text>
</comment>
<dbReference type="PROSITE" id="PS50060">
    <property type="entry name" value="MAM_2"/>
    <property type="match status" value="1"/>
</dbReference>
<comment type="caution">
    <text evidence="1">Lacks conserved residue(s) required for the propagation of feature annotation.</text>
</comment>
<evidence type="ECO:0000259" key="5">
    <source>
        <dbReference type="PROSITE" id="PS51864"/>
    </source>
</evidence>
<dbReference type="InterPro" id="IPR008974">
    <property type="entry name" value="TRAF-like"/>
</dbReference>
<dbReference type="InterPro" id="IPR002083">
    <property type="entry name" value="MATH/TRAF_dom"/>
</dbReference>
<dbReference type="CDD" id="cd06263">
    <property type="entry name" value="MAM"/>
    <property type="match status" value="1"/>
</dbReference>
<evidence type="ECO:0000259" key="4">
    <source>
        <dbReference type="PROSITE" id="PS50060"/>
    </source>
</evidence>
<dbReference type="Proteomes" id="UP001558613">
    <property type="component" value="Unassembled WGS sequence"/>
</dbReference>
<dbReference type="PANTHER" id="PTHR10127:SF903">
    <property type="entry name" value="MEPRIN A SUBUNIT"/>
    <property type="match status" value="1"/>
</dbReference>
<feature type="region of interest" description="Disordered" evidence="3">
    <location>
        <begin position="660"/>
        <end position="693"/>
    </location>
</feature>
<evidence type="ECO:0000256" key="2">
    <source>
        <dbReference type="RuleBase" id="RU361183"/>
    </source>
</evidence>
<dbReference type="Pfam" id="PF01400">
    <property type="entry name" value="Astacin"/>
    <property type="match status" value="1"/>
</dbReference>
<feature type="binding site" evidence="1">
    <location>
        <position position="148"/>
    </location>
    <ligand>
        <name>Zn(2+)</name>
        <dbReference type="ChEBI" id="CHEBI:29105"/>
        <note>catalytic</note>
    </ligand>
</feature>
<keyword evidence="1 2" id="KW-0645">Protease</keyword>
<feature type="signal peptide" evidence="2">
    <location>
        <begin position="1"/>
        <end position="18"/>
    </location>
</feature>
<feature type="active site" evidence="1">
    <location>
        <position position="149"/>
    </location>
</feature>
<dbReference type="PANTHER" id="PTHR10127">
    <property type="entry name" value="DISCOIDIN, CUB, EGF, LAMININ , AND ZINC METALLOPROTEASE DOMAIN CONTAINING"/>
    <property type="match status" value="1"/>
</dbReference>
<dbReference type="Gene3D" id="2.60.210.10">
    <property type="entry name" value="Apoptosis, Tumor Necrosis Factor Receptor Associated Protein 2, Chain A"/>
    <property type="match status" value="1"/>
</dbReference>
<feature type="domain" description="Peptidase M12A" evidence="5">
    <location>
        <begin position="57"/>
        <end position="252"/>
    </location>
</feature>
<feature type="chain" id="PRO_5045005546" description="Metalloendopeptidase" evidence="2">
    <location>
        <begin position="19"/>
        <end position="728"/>
    </location>
</feature>
<dbReference type="EC" id="3.4.24.-" evidence="2"/>
<accession>A0ABR3M2R6</accession>
<keyword evidence="1 2" id="KW-0482">Metalloprotease</keyword>
<gene>
    <name evidence="6" type="ORF">QQF64_010009</name>
</gene>
<keyword evidence="1 2" id="KW-0862">Zinc</keyword>
<dbReference type="Pfam" id="PF22486">
    <property type="entry name" value="MATH_2"/>
    <property type="match status" value="1"/>
</dbReference>
<feature type="compositionally biased region" description="Low complexity" evidence="3">
    <location>
        <begin position="666"/>
        <end position="675"/>
    </location>
</feature>
<dbReference type="InterPro" id="IPR000998">
    <property type="entry name" value="MAM_dom"/>
</dbReference>
<evidence type="ECO:0000313" key="7">
    <source>
        <dbReference type="Proteomes" id="UP001558613"/>
    </source>
</evidence>
<dbReference type="InterPro" id="IPR006026">
    <property type="entry name" value="Peptidase_Metallo"/>
</dbReference>
<dbReference type="Gene3D" id="3.40.390.10">
    <property type="entry name" value="Collagenase (Catalytic Domain)"/>
    <property type="match status" value="1"/>
</dbReference>
<dbReference type="Gene3D" id="2.60.120.200">
    <property type="match status" value="1"/>
</dbReference>
<name>A0ABR3M2R6_9TELE</name>
<dbReference type="InterPro" id="IPR024079">
    <property type="entry name" value="MetalloPept_cat_dom_sf"/>
</dbReference>
<feature type="domain" description="MAM" evidence="4">
    <location>
        <begin position="259"/>
        <end position="429"/>
    </location>
</feature>
<dbReference type="SUPFAM" id="SSF55486">
    <property type="entry name" value="Metalloproteases ('zincins'), catalytic domain"/>
    <property type="match status" value="1"/>
</dbReference>
<dbReference type="EMBL" id="JAYMGO010000016">
    <property type="protein sequence ID" value="KAL1259432.1"/>
    <property type="molecule type" value="Genomic_DNA"/>
</dbReference>
<evidence type="ECO:0000256" key="1">
    <source>
        <dbReference type="PROSITE-ProRule" id="PRU01211"/>
    </source>
</evidence>
<keyword evidence="7" id="KW-1185">Reference proteome</keyword>
<dbReference type="SUPFAM" id="SSF49899">
    <property type="entry name" value="Concanavalin A-like lectins/glucanases"/>
    <property type="match status" value="1"/>
</dbReference>
<keyword evidence="2" id="KW-0732">Signal</keyword>
<dbReference type="Pfam" id="PF00629">
    <property type="entry name" value="MAM"/>
    <property type="match status" value="1"/>
</dbReference>
<comment type="caution">
    <text evidence="6">The sequence shown here is derived from an EMBL/GenBank/DDBJ whole genome shotgun (WGS) entry which is preliminary data.</text>
</comment>
<feature type="binding site" evidence="1">
    <location>
        <position position="158"/>
    </location>
    <ligand>
        <name>Zn(2+)</name>
        <dbReference type="ChEBI" id="CHEBI:29105"/>
        <note>catalytic</note>
    </ligand>
</feature>
<evidence type="ECO:0000313" key="6">
    <source>
        <dbReference type="EMBL" id="KAL1259432.1"/>
    </source>
</evidence>
<keyword evidence="1 2" id="KW-0479">Metal-binding</keyword>
<evidence type="ECO:0000256" key="3">
    <source>
        <dbReference type="SAM" id="MobiDB-lite"/>
    </source>
</evidence>
<dbReference type="InterPro" id="IPR013320">
    <property type="entry name" value="ConA-like_dom_sf"/>
</dbReference>
<sequence length="728" mass="82063">MHLCAFLLLNLALAFSSASPVPPPDRVSIDGEWKDIPDINKGLNLREGDIMVPNQRNAILGNQYRWNISIPYELSVNLSLNYKGVILRAFEQFRLKSCIDFKPRAAEDISYISVESRDGCWSYVGRTLAGAQTLSIGNGCGIKGIVEHEFLHALGFWHEQSRYDRDDYVTINYENIIPGREHNFNKYTKNMSTTQDTPYDYYSVMHYDNNAFSNGNGSTILTKSPEFQDVIGQRLDMSEYDVIELNKLYKCNSSILFLDHCSFDDESLCQMSVCSAADYGWQRVKSVSGISVTDHTYLGKEQTGVSFFMHFSTEGRNEGDAARMESKTMTPKRDCKVQCLQFYYYHSGHESDQLNIWIREYQNEADSRGTLRLVDQITEPPGNYWKLHHVPLNANKTFQVVFEARKGAGNSSGGFSLDDINISDTECPHTWQIRDFEKILNNSVSGTVMYSPLYYSSDGYRFQAALLFWQNYLLMYVRLVSGAYDDQLQWPCPWRQITVQMLDQNPHIQKRMSSEQSITTDPTLTSSNVSYYWENPRKGGNQDFISNESVFVGTWTYAYYVIKGDLTRREFIKGGDIIFFFSMQDISGLLQKESLPCPKVAVKNFNVISDVSDQQGPCVPRVFPTLQLTSTTATTTAAAATRTTIRTTKTTTTLGTTKGVFTPQMTSTTTTTTGGTTEGVFTPQMTSTTTTTTGGTTEGECVNIFCNSSVKMASSLIILVVCFLLLLS</sequence>
<keyword evidence="1 2" id="KW-0378">Hydrolase</keyword>
<proteinExistence type="predicted"/>
<reference evidence="6 7" key="1">
    <citation type="submission" date="2023-09" db="EMBL/GenBank/DDBJ databases">
        <authorList>
            <person name="Wang M."/>
        </authorList>
    </citation>
    <scope>NUCLEOTIDE SEQUENCE [LARGE SCALE GENOMIC DNA]</scope>
    <source>
        <strain evidence="6">GT-2023</strain>
        <tissue evidence="6">Liver</tissue>
    </source>
</reference>
<organism evidence="6 7">
    <name type="scientific">Cirrhinus molitorella</name>
    <name type="common">mud carp</name>
    <dbReference type="NCBI Taxonomy" id="172907"/>
    <lineage>
        <taxon>Eukaryota</taxon>
        <taxon>Metazoa</taxon>
        <taxon>Chordata</taxon>
        <taxon>Craniata</taxon>
        <taxon>Vertebrata</taxon>
        <taxon>Euteleostomi</taxon>
        <taxon>Actinopterygii</taxon>
        <taxon>Neopterygii</taxon>
        <taxon>Teleostei</taxon>
        <taxon>Ostariophysi</taxon>
        <taxon>Cypriniformes</taxon>
        <taxon>Cyprinidae</taxon>
        <taxon>Labeoninae</taxon>
        <taxon>Labeonini</taxon>
        <taxon>Cirrhinus</taxon>
    </lineage>
</organism>
<protein>
    <recommendedName>
        <fullName evidence="2">Metalloendopeptidase</fullName>
        <ecNumber evidence="2">3.4.24.-</ecNumber>
    </recommendedName>
</protein>
<feature type="binding site" evidence="1">
    <location>
        <position position="152"/>
    </location>
    <ligand>
        <name>Zn(2+)</name>
        <dbReference type="ChEBI" id="CHEBI:29105"/>
        <note>catalytic</note>
    </ligand>
</feature>